<protein>
    <recommendedName>
        <fullName evidence="5">DUF4235 domain-containing protein</fullName>
    </recommendedName>
</protein>
<dbReference type="STRING" id="501010.NOSIN_12215"/>
<dbReference type="EMBL" id="JACCHL010000001">
    <property type="protein sequence ID" value="NYH50609.1"/>
    <property type="molecule type" value="Genomic_DNA"/>
</dbReference>
<organism evidence="2 3">
    <name type="scientific">Nocardiopsis sinuspersici</name>
    <dbReference type="NCBI Taxonomy" id="501010"/>
    <lineage>
        <taxon>Bacteria</taxon>
        <taxon>Bacillati</taxon>
        <taxon>Actinomycetota</taxon>
        <taxon>Actinomycetes</taxon>
        <taxon>Streptosporangiales</taxon>
        <taxon>Nocardiopsidaceae</taxon>
        <taxon>Nocardiopsis</taxon>
    </lineage>
</organism>
<evidence type="ECO:0000313" key="2">
    <source>
        <dbReference type="EMBL" id="OOC54476.1"/>
    </source>
</evidence>
<proteinExistence type="predicted"/>
<comment type="caution">
    <text evidence="2">The sequence shown here is derived from an EMBL/GenBank/DDBJ whole genome shotgun (WGS) entry which is preliminary data.</text>
</comment>
<keyword evidence="3" id="KW-1185">Reference proteome</keyword>
<dbReference type="Proteomes" id="UP000584931">
    <property type="component" value="Unassembled WGS sequence"/>
</dbReference>
<dbReference type="InterPro" id="IPR025329">
    <property type="entry name" value="DUF4235"/>
</dbReference>
<dbReference type="RefSeq" id="WP_077690881.1">
    <property type="nucleotide sequence ID" value="NZ_JACCHL010000001.1"/>
</dbReference>
<dbReference type="Proteomes" id="UP000189004">
    <property type="component" value="Unassembled WGS sequence"/>
</dbReference>
<reference evidence="1 4" key="3">
    <citation type="submission" date="2020-07" db="EMBL/GenBank/DDBJ databases">
        <title>Sequencing the genomes of 1000 actinobacteria strains.</title>
        <authorList>
            <person name="Klenk H.-P."/>
        </authorList>
    </citation>
    <scope>NUCLEOTIDE SEQUENCE [LARGE SCALE GENOMIC DNA]</scope>
    <source>
        <strain evidence="1 4">DSM 45278</strain>
    </source>
</reference>
<reference evidence="2" key="1">
    <citation type="submission" date="2016-08" db="EMBL/GenBank/DDBJ databases">
        <authorList>
            <person name="Seilhamer J.J."/>
        </authorList>
    </citation>
    <scope>NUCLEOTIDE SEQUENCE [LARGE SCALE GENOMIC DNA]</scope>
    <source>
        <strain evidence="2">UTMC102</strain>
    </source>
</reference>
<dbReference type="AlphaFoldDB" id="A0A1V3C1T5"/>
<dbReference type="EMBL" id="MCOK01000001">
    <property type="protein sequence ID" value="OOC54476.1"/>
    <property type="molecule type" value="Genomic_DNA"/>
</dbReference>
<accession>A0A7Y9X7R6</accession>
<dbReference type="Pfam" id="PF14019">
    <property type="entry name" value="DUF4235"/>
    <property type="match status" value="1"/>
</dbReference>
<sequence length="92" mass="9501">MAKKDGGDIVPALIGVASGLAAQFVMRKALNFTWARVTGEEPPTDVDSPDISLGRALSWAVMAGVGTEVARVLAVRAARAKLVGAGPEELDI</sequence>
<evidence type="ECO:0008006" key="5">
    <source>
        <dbReference type="Google" id="ProtNLM"/>
    </source>
</evidence>
<name>A0A1V3C1T5_9ACTN</name>
<evidence type="ECO:0000313" key="4">
    <source>
        <dbReference type="Proteomes" id="UP000584931"/>
    </source>
</evidence>
<evidence type="ECO:0000313" key="3">
    <source>
        <dbReference type="Proteomes" id="UP000189004"/>
    </source>
</evidence>
<dbReference type="OrthoDB" id="6293727at2"/>
<evidence type="ECO:0000313" key="1">
    <source>
        <dbReference type="EMBL" id="NYH50609.1"/>
    </source>
</evidence>
<accession>A0A1V3C1T5</accession>
<gene>
    <name evidence="1" type="ORF">HNR06_000198</name>
    <name evidence="2" type="ORF">NOSIN_12215</name>
</gene>
<reference evidence="3" key="2">
    <citation type="submission" date="2016-08" db="EMBL/GenBank/DDBJ databases">
        <authorList>
            <person name="Tokovenko B."/>
            <person name="Kalinowski J."/>
        </authorList>
    </citation>
    <scope>NUCLEOTIDE SEQUENCE [LARGE SCALE GENOMIC DNA]</scope>
    <source>
        <strain evidence="3">UTMC102</strain>
    </source>
</reference>